<evidence type="ECO:0000256" key="6">
    <source>
        <dbReference type="ARBA" id="ARBA00022801"/>
    </source>
</evidence>
<keyword evidence="5 11" id="KW-0812">Transmembrane</keyword>
<dbReference type="CDD" id="cd23081">
    <property type="entry name" value="cpPDZ_EcRseP-like"/>
    <property type="match status" value="1"/>
</dbReference>
<comment type="caution">
    <text evidence="13">The sequence shown here is derived from an EMBL/GenBank/DDBJ whole genome shotgun (WGS) entry which is preliminary data.</text>
</comment>
<dbReference type="InterPro" id="IPR001478">
    <property type="entry name" value="PDZ"/>
</dbReference>
<keyword evidence="9 11" id="KW-0482">Metalloprotease</keyword>
<dbReference type="PANTHER" id="PTHR42837">
    <property type="entry name" value="REGULATOR OF SIGMA-E PROTEASE RSEP"/>
    <property type="match status" value="1"/>
</dbReference>
<reference evidence="14" key="1">
    <citation type="journal article" date="2019" name="Int. J. Syst. Evol. Microbiol.">
        <title>The Global Catalogue of Microorganisms (GCM) 10K type strain sequencing project: providing services to taxonomists for standard genome sequencing and annotation.</title>
        <authorList>
            <consortium name="The Broad Institute Genomics Platform"/>
            <consortium name="The Broad Institute Genome Sequencing Center for Infectious Disease"/>
            <person name="Wu L."/>
            <person name="Ma J."/>
        </authorList>
    </citation>
    <scope>NUCLEOTIDE SEQUENCE [LARGE SCALE GENOMIC DNA]</scope>
    <source>
        <strain evidence="14">JCM 16231</strain>
    </source>
</reference>
<feature type="domain" description="PDZ" evidence="12">
    <location>
        <begin position="224"/>
        <end position="253"/>
    </location>
</feature>
<evidence type="ECO:0000256" key="8">
    <source>
        <dbReference type="ARBA" id="ARBA00022989"/>
    </source>
</evidence>
<evidence type="ECO:0000256" key="5">
    <source>
        <dbReference type="ARBA" id="ARBA00022692"/>
    </source>
</evidence>
<evidence type="ECO:0000256" key="3">
    <source>
        <dbReference type="ARBA" id="ARBA00007931"/>
    </source>
</evidence>
<dbReference type="Proteomes" id="UP001500185">
    <property type="component" value="Unassembled WGS sequence"/>
</dbReference>
<accession>A0ABP3V911</accession>
<evidence type="ECO:0000256" key="2">
    <source>
        <dbReference type="ARBA" id="ARBA00004141"/>
    </source>
</evidence>
<dbReference type="Pfam" id="PF17820">
    <property type="entry name" value="PDZ_6"/>
    <property type="match status" value="1"/>
</dbReference>
<sequence length="454" mass="50674">MDPFFIKAVQLLLSLSILIVLHELGHFIPAKLFNTRVEKFYLFFDVKFSLFKKKIGDTVYGIGWLPLGGYVKISGMIDESMDKEQMAKPPEPWEFRSKPAWQRLIIMLGGVTVNIVLGFLIYMMVLFVYGENYLSPKVFDNGLESTEIMKDYGFMDGDKILSVDGEPLQSQIDINKYLLLRDISTVEVEHPTGSSETLSIPEDIGQQLFQSGSFQPFSPIKKPMIDSVLADSPADKAGLKKGDMITSVNGEKINYWHEFRKKIQDNKGVPVEVTYTSAPQENPGLDRELAAEGLGKVNVTADEDGLIGVITSAVSADDILTKSYSFGESIGAGFDFAYWTLHDYVAQFKYVFTKKGATQVGGFGAIGSLFPDAWDWKAFWTTTAFISIILAFMNILPIPALDGGHVMFLLYEMISGRKPNEKVMEYAQMVGFFILIALVLFANGNDVYRWLTGG</sequence>
<dbReference type="Gene3D" id="2.30.42.10">
    <property type="match status" value="1"/>
</dbReference>
<keyword evidence="4" id="KW-0645">Protease</keyword>
<feature type="transmembrane region" description="Helical" evidence="11">
    <location>
        <begin position="385"/>
        <end position="411"/>
    </location>
</feature>
<evidence type="ECO:0000313" key="13">
    <source>
        <dbReference type="EMBL" id="GAA0752019.1"/>
    </source>
</evidence>
<dbReference type="Pfam" id="PF02163">
    <property type="entry name" value="Peptidase_M50"/>
    <property type="match status" value="1"/>
</dbReference>
<dbReference type="PANTHER" id="PTHR42837:SF2">
    <property type="entry name" value="MEMBRANE METALLOPROTEASE ARASP2, CHLOROPLASTIC-RELATED"/>
    <property type="match status" value="1"/>
</dbReference>
<dbReference type="SUPFAM" id="SSF50156">
    <property type="entry name" value="PDZ domain-like"/>
    <property type="match status" value="1"/>
</dbReference>
<comment type="cofactor">
    <cofactor evidence="1 11">
        <name>Zn(2+)</name>
        <dbReference type="ChEBI" id="CHEBI:29105"/>
    </cofactor>
</comment>
<evidence type="ECO:0000256" key="1">
    <source>
        <dbReference type="ARBA" id="ARBA00001947"/>
    </source>
</evidence>
<evidence type="ECO:0000256" key="11">
    <source>
        <dbReference type="RuleBase" id="RU362031"/>
    </source>
</evidence>
<dbReference type="EC" id="3.4.24.-" evidence="11"/>
<dbReference type="NCBIfam" id="TIGR00054">
    <property type="entry name" value="RIP metalloprotease RseP"/>
    <property type="match status" value="1"/>
</dbReference>
<evidence type="ECO:0000313" key="14">
    <source>
        <dbReference type="Proteomes" id="UP001500185"/>
    </source>
</evidence>
<dbReference type="SMART" id="SM00228">
    <property type="entry name" value="PDZ"/>
    <property type="match status" value="1"/>
</dbReference>
<evidence type="ECO:0000256" key="10">
    <source>
        <dbReference type="ARBA" id="ARBA00023136"/>
    </source>
</evidence>
<comment type="subcellular location">
    <subcellularLocation>
        <location evidence="2">Membrane</location>
        <topology evidence="2">Multi-pass membrane protein</topology>
    </subcellularLocation>
</comment>
<dbReference type="InterPro" id="IPR041489">
    <property type="entry name" value="PDZ_6"/>
</dbReference>
<dbReference type="RefSeq" id="WP_224455219.1">
    <property type="nucleotide sequence ID" value="NZ_BAAAGG010000002.1"/>
</dbReference>
<proteinExistence type="inferred from homology"/>
<dbReference type="InterPro" id="IPR036034">
    <property type="entry name" value="PDZ_sf"/>
</dbReference>
<protein>
    <recommendedName>
        <fullName evidence="11">Zinc metalloprotease</fullName>
        <ecNumber evidence="11">3.4.24.-</ecNumber>
    </recommendedName>
</protein>
<keyword evidence="11" id="KW-0479">Metal-binding</keyword>
<dbReference type="InterPro" id="IPR004387">
    <property type="entry name" value="Pept_M50_Zn"/>
</dbReference>
<feature type="transmembrane region" description="Helical" evidence="11">
    <location>
        <begin position="423"/>
        <end position="442"/>
    </location>
</feature>
<keyword evidence="10 11" id="KW-0472">Membrane</keyword>
<evidence type="ECO:0000256" key="9">
    <source>
        <dbReference type="ARBA" id="ARBA00023049"/>
    </source>
</evidence>
<dbReference type="GO" id="GO:0008237">
    <property type="term" value="F:metallopeptidase activity"/>
    <property type="evidence" value="ECO:0007669"/>
    <property type="project" value="UniProtKB-KW"/>
</dbReference>
<keyword evidence="8 11" id="KW-1133">Transmembrane helix</keyword>
<name>A0ABP3V911_9FLAO</name>
<dbReference type="InterPro" id="IPR008915">
    <property type="entry name" value="Peptidase_M50"/>
</dbReference>
<feature type="transmembrane region" description="Helical" evidence="11">
    <location>
        <begin position="104"/>
        <end position="129"/>
    </location>
</feature>
<keyword evidence="7 11" id="KW-0862">Zinc</keyword>
<keyword evidence="14" id="KW-1185">Reference proteome</keyword>
<dbReference type="PROSITE" id="PS50106">
    <property type="entry name" value="PDZ"/>
    <property type="match status" value="1"/>
</dbReference>
<evidence type="ECO:0000259" key="12">
    <source>
        <dbReference type="PROSITE" id="PS50106"/>
    </source>
</evidence>
<evidence type="ECO:0000256" key="4">
    <source>
        <dbReference type="ARBA" id="ARBA00022670"/>
    </source>
</evidence>
<gene>
    <name evidence="13" type="primary">rseP</name>
    <name evidence="13" type="ORF">GCM10009433_02720</name>
</gene>
<comment type="similarity">
    <text evidence="3 11">Belongs to the peptidase M50B family.</text>
</comment>
<dbReference type="CDD" id="cd06163">
    <property type="entry name" value="S2P-M50_PDZ_RseP-like"/>
    <property type="match status" value="2"/>
</dbReference>
<organism evidence="13 14">
    <name type="scientific">Psychroflexus lacisalsi</name>
    <dbReference type="NCBI Taxonomy" id="503928"/>
    <lineage>
        <taxon>Bacteria</taxon>
        <taxon>Pseudomonadati</taxon>
        <taxon>Bacteroidota</taxon>
        <taxon>Flavobacteriia</taxon>
        <taxon>Flavobacteriales</taxon>
        <taxon>Flavobacteriaceae</taxon>
        <taxon>Psychroflexus</taxon>
    </lineage>
</organism>
<dbReference type="EMBL" id="BAAAGG010000002">
    <property type="protein sequence ID" value="GAA0752019.1"/>
    <property type="molecule type" value="Genomic_DNA"/>
</dbReference>
<evidence type="ECO:0000256" key="7">
    <source>
        <dbReference type="ARBA" id="ARBA00022833"/>
    </source>
</evidence>
<keyword evidence="6 11" id="KW-0378">Hydrolase</keyword>